<dbReference type="OrthoDB" id="5344637at2"/>
<evidence type="ECO:0000313" key="1">
    <source>
        <dbReference type="EMBL" id="APW64569.1"/>
    </source>
</evidence>
<keyword evidence="2" id="KW-1185">Reference proteome</keyword>
<name>A0A1P8KJ42_9BACT</name>
<dbReference type="Proteomes" id="UP000186074">
    <property type="component" value="Chromosome"/>
</dbReference>
<sequence>MKKSFSLMEVIIAIIMLSVVMLTLLQVKSDNIFLVTKSKEKSVFQDYIQTAININEKDNINENRYLGKLYTFKNDDIRRELKDIKIKVKKEEVDTASFKNDVVNFSITTYETSYSIEDDIKKNMYSFKIKL</sequence>
<reference evidence="1 2" key="1">
    <citation type="submission" date="2017-01" db="EMBL/GenBank/DDBJ databases">
        <title>Genome sequencing of Arcobacter sp. LPB0137.</title>
        <authorList>
            <person name="Lee G.-W."/>
            <person name="Yi H."/>
        </authorList>
    </citation>
    <scope>NUCLEOTIDE SEQUENCE [LARGE SCALE GENOMIC DNA]</scope>
    <source>
        <strain evidence="1 2">LPB0137</strain>
    </source>
</reference>
<dbReference type="KEGG" id="alp:LPB137_01315"/>
<accession>A0A1P8KJ42</accession>
<evidence type="ECO:0000313" key="2">
    <source>
        <dbReference type="Proteomes" id="UP000186074"/>
    </source>
</evidence>
<gene>
    <name evidence="1" type="ORF">LPB137_01315</name>
</gene>
<evidence type="ECO:0008006" key="3">
    <source>
        <dbReference type="Google" id="ProtNLM"/>
    </source>
</evidence>
<dbReference type="AlphaFoldDB" id="A0A1P8KJ42"/>
<protein>
    <recommendedName>
        <fullName evidence="3">Prepilin-type N-terminal cleavage/methylation domain-containing protein</fullName>
    </recommendedName>
</protein>
<proteinExistence type="predicted"/>
<dbReference type="RefSeq" id="WP_076083338.1">
    <property type="nucleotide sequence ID" value="NZ_CP019070.1"/>
</dbReference>
<dbReference type="EMBL" id="CP019070">
    <property type="protein sequence ID" value="APW64569.1"/>
    <property type="molecule type" value="Genomic_DNA"/>
</dbReference>
<dbReference type="STRING" id="1850254.LPB137_01315"/>
<organism evidence="1 2">
    <name type="scientific">Poseidonibacter parvus</name>
    <dbReference type="NCBI Taxonomy" id="1850254"/>
    <lineage>
        <taxon>Bacteria</taxon>
        <taxon>Pseudomonadati</taxon>
        <taxon>Campylobacterota</taxon>
        <taxon>Epsilonproteobacteria</taxon>
        <taxon>Campylobacterales</taxon>
        <taxon>Arcobacteraceae</taxon>
        <taxon>Poseidonibacter</taxon>
    </lineage>
</organism>